<evidence type="ECO:0000313" key="6">
    <source>
        <dbReference type="Proteomes" id="UP000193090"/>
    </source>
</evidence>
<sequence>MSRAYPAIPVPGSVVVVTGAARGIGLATASRFVARGARVAIGDLDGSAAQAAAATLGESAHGYRVDVGDADSFRVFLDRVEDELGPVDILVNNAGIMPIGAFLTEPEEVTRATFAVNVFAHMNAARIIAPRMITRGRGHIVNVTSAAGKIHSAGLAGYTAAKHAATAFSRSLREELRPHGVSVSAVLPSAINTQLVDGIPLGVVRIGVLPPSVVARRVESTVRRRPALAGAPHGLVPLLTLANLVPEWLWLAGRRLVNADRTLGPIDRDARAEYDARIAANATPPAEELRP</sequence>
<dbReference type="PANTHER" id="PTHR24322">
    <property type="entry name" value="PKSB"/>
    <property type="match status" value="1"/>
</dbReference>
<dbReference type="STRING" id="1798.AWC30_06570"/>
<dbReference type="RefSeq" id="WP_085109344.1">
    <property type="nucleotide sequence ID" value="NZ_JACKSN010000030.1"/>
</dbReference>
<gene>
    <name evidence="5" type="ORF">AWC30_06570</name>
</gene>
<evidence type="ECO:0000256" key="2">
    <source>
        <dbReference type="ARBA" id="ARBA00023002"/>
    </source>
</evidence>
<dbReference type="InterPro" id="IPR036291">
    <property type="entry name" value="NAD(P)-bd_dom_sf"/>
</dbReference>
<dbReference type="OrthoDB" id="9775296at2"/>
<dbReference type="Gene3D" id="3.40.50.720">
    <property type="entry name" value="NAD(P)-binding Rossmann-like Domain"/>
    <property type="match status" value="1"/>
</dbReference>
<dbReference type="NCBIfam" id="NF005878">
    <property type="entry name" value="PRK07825.1"/>
    <property type="match status" value="1"/>
</dbReference>
<dbReference type="PROSITE" id="PS00061">
    <property type="entry name" value="ADH_SHORT"/>
    <property type="match status" value="1"/>
</dbReference>
<keyword evidence="2" id="KW-0560">Oxidoreductase</keyword>
<feature type="domain" description="Ketoreductase" evidence="4">
    <location>
        <begin position="13"/>
        <end position="189"/>
    </location>
</feature>
<comment type="caution">
    <text evidence="5">The sequence shown here is derived from an EMBL/GenBank/DDBJ whole genome shotgun (WGS) entry which is preliminary data.</text>
</comment>
<name>A0A1X2ELP1_9MYCO</name>
<dbReference type="InterPro" id="IPR020904">
    <property type="entry name" value="Sc_DH/Rdtase_CS"/>
</dbReference>
<proteinExistence type="inferred from homology"/>
<keyword evidence="6" id="KW-1185">Reference proteome</keyword>
<dbReference type="PRINTS" id="PR00080">
    <property type="entry name" value="SDRFAMILY"/>
</dbReference>
<evidence type="ECO:0000313" key="5">
    <source>
        <dbReference type="EMBL" id="ORX06077.1"/>
    </source>
</evidence>
<accession>A0A1X2ELP1</accession>
<comment type="similarity">
    <text evidence="1 3">Belongs to the short-chain dehydrogenases/reductases (SDR) family.</text>
</comment>
<reference evidence="5 6" key="1">
    <citation type="submission" date="2016-01" db="EMBL/GenBank/DDBJ databases">
        <title>The new phylogeny of the genus Mycobacterium.</title>
        <authorList>
            <person name="Tarcisio F."/>
            <person name="Conor M."/>
            <person name="Antonella G."/>
            <person name="Elisabetta G."/>
            <person name="Giulia F.S."/>
            <person name="Sara T."/>
            <person name="Anna F."/>
            <person name="Clotilde B."/>
            <person name="Roberto B."/>
            <person name="Veronica D.S."/>
            <person name="Fabio R."/>
            <person name="Monica P."/>
            <person name="Olivier J."/>
            <person name="Enrico T."/>
            <person name="Nicola S."/>
        </authorList>
    </citation>
    <scope>NUCLEOTIDE SEQUENCE [LARGE SCALE GENOMIC DNA]</scope>
    <source>
        <strain evidence="5 6">DSM 44153</strain>
    </source>
</reference>
<evidence type="ECO:0000256" key="3">
    <source>
        <dbReference type="RuleBase" id="RU000363"/>
    </source>
</evidence>
<evidence type="ECO:0000259" key="4">
    <source>
        <dbReference type="SMART" id="SM00822"/>
    </source>
</evidence>
<dbReference type="Proteomes" id="UP000193090">
    <property type="component" value="Unassembled WGS sequence"/>
</dbReference>
<evidence type="ECO:0000256" key="1">
    <source>
        <dbReference type="ARBA" id="ARBA00006484"/>
    </source>
</evidence>
<protein>
    <submittedName>
        <fullName evidence="5">Short-chain dehydrogenase</fullName>
    </submittedName>
</protein>
<organism evidence="5 6">
    <name type="scientific">Mycolicibacillus trivialis</name>
    <dbReference type="NCBI Taxonomy" id="1798"/>
    <lineage>
        <taxon>Bacteria</taxon>
        <taxon>Bacillati</taxon>
        <taxon>Actinomycetota</taxon>
        <taxon>Actinomycetes</taxon>
        <taxon>Mycobacteriales</taxon>
        <taxon>Mycobacteriaceae</taxon>
        <taxon>Mycolicibacillus</taxon>
    </lineage>
</organism>
<dbReference type="EMBL" id="LQPZ01000016">
    <property type="protein sequence ID" value="ORX06077.1"/>
    <property type="molecule type" value="Genomic_DNA"/>
</dbReference>
<dbReference type="AlphaFoldDB" id="A0A1X2ELP1"/>
<dbReference type="InterPro" id="IPR002347">
    <property type="entry name" value="SDR_fam"/>
</dbReference>
<dbReference type="PRINTS" id="PR00081">
    <property type="entry name" value="GDHRDH"/>
</dbReference>
<dbReference type="InterPro" id="IPR057326">
    <property type="entry name" value="KR_dom"/>
</dbReference>
<dbReference type="SMART" id="SM00822">
    <property type="entry name" value="PKS_KR"/>
    <property type="match status" value="1"/>
</dbReference>
<dbReference type="PANTHER" id="PTHR24322:SF736">
    <property type="entry name" value="RETINOL DEHYDROGENASE 10"/>
    <property type="match status" value="1"/>
</dbReference>
<dbReference type="Pfam" id="PF00106">
    <property type="entry name" value="adh_short"/>
    <property type="match status" value="1"/>
</dbReference>
<dbReference type="SUPFAM" id="SSF51735">
    <property type="entry name" value="NAD(P)-binding Rossmann-fold domains"/>
    <property type="match status" value="1"/>
</dbReference>
<dbReference type="GO" id="GO:0016616">
    <property type="term" value="F:oxidoreductase activity, acting on the CH-OH group of donors, NAD or NADP as acceptor"/>
    <property type="evidence" value="ECO:0007669"/>
    <property type="project" value="TreeGrafter"/>
</dbReference>